<protein>
    <submittedName>
        <fullName evidence="2">DUF488 family protein</fullName>
    </submittedName>
</protein>
<feature type="region of interest" description="Disordered" evidence="1">
    <location>
        <begin position="1"/>
        <end position="57"/>
    </location>
</feature>
<proteinExistence type="predicted"/>
<evidence type="ECO:0000313" key="3">
    <source>
        <dbReference type="Proteomes" id="UP000471120"/>
    </source>
</evidence>
<reference evidence="2 3" key="1">
    <citation type="submission" date="2018-07" db="EMBL/GenBank/DDBJ databases">
        <title>Genome sequence of Rhodococcus rhodnii ATCC 35071 from Rhodnius prolixus.</title>
        <authorList>
            <person name="Patel V."/>
            <person name="Vogel K.J."/>
        </authorList>
    </citation>
    <scope>NUCLEOTIDE SEQUENCE [LARGE SCALE GENOMIC DNA]</scope>
    <source>
        <strain evidence="2 3">ATCC 35071</strain>
    </source>
</reference>
<sequence length="184" mass="20909">MRRGSATSSRRRPSPSRYTRAAEPPGRRLGASRRLRHAEVRTIDTANPGSENDPDDDAVLVERVYEHPIDDGDGYRVFVDRLWPRGLRKDAFHYDDWAKELAPSTDLRRWYSHDASRFSEFRSRYFTELDSPAARAELARVRADADGRPLVLLTATRDVGHSNAEVLAEFLRGDTDEPAPWSSG</sequence>
<organism evidence="2 3">
    <name type="scientific">Rhodococcus rhodnii</name>
    <dbReference type="NCBI Taxonomy" id="38312"/>
    <lineage>
        <taxon>Bacteria</taxon>
        <taxon>Bacillati</taxon>
        <taxon>Actinomycetota</taxon>
        <taxon>Actinomycetes</taxon>
        <taxon>Mycobacteriales</taxon>
        <taxon>Nocardiaceae</taxon>
        <taxon>Rhodococcus</taxon>
    </lineage>
</organism>
<name>A0A6P2CIG4_9NOCA</name>
<dbReference type="AlphaFoldDB" id="A0A6P2CIG4"/>
<accession>A0A6P2CIG4</accession>
<dbReference type="PANTHER" id="PTHR36849">
    <property type="entry name" value="CYTOPLASMIC PROTEIN-RELATED"/>
    <property type="match status" value="1"/>
</dbReference>
<dbReference type="Proteomes" id="UP000471120">
    <property type="component" value="Unassembled WGS sequence"/>
</dbReference>
<dbReference type="EMBL" id="QRCM01000001">
    <property type="protein sequence ID" value="TXG91670.1"/>
    <property type="molecule type" value="Genomic_DNA"/>
</dbReference>
<gene>
    <name evidence="2" type="ORF">DW322_17565</name>
</gene>
<evidence type="ECO:0000256" key="1">
    <source>
        <dbReference type="SAM" id="MobiDB-lite"/>
    </source>
</evidence>
<evidence type="ECO:0000313" key="2">
    <source>
        <dbReference type="EMBL" id="TXG91670.1"/>
    </source>
</evidence>
<dbReference type="InterPro" id="IPR052552">
    <property type="entry name" value="YeaO-like"/>
</dbReference>
<dbReference type="Pfam" id="PF22752">
    <property type="entry name" value="DUF488-N3i"/>
    <property type="match status" value="1"/>
</dbReference>
<dbReference type="PANTHER" id="PTHR36849:SF1">
    <property type="entry name" value="CYTOPLASMIC PROTEIN"/>
    <property type="match status" value="1"/>
</dbReference>
<comment type="caution">
    <text evidence="2">The sequence shown here is derived from an EMBL/GenBank/DDBJ whole genome shotgun (WGS) entry which is preliminary data.</text>
</comment>
<feature type="compositionally biased region" description="Basic residues" evidence="1">
    <location>
        <begin position="1"/>
        <end position="14"/>
    </location>
</feature>